<dbReference type="EMBL" id="BARS01050736">
    <property type="protein sequence ID" value="GAG51035.1"/>
    <property type="molecule type" value="Genomic_DNA"/>
</dbReference>
<protein>
    <submittedName>
        <fullName evidence="1">Uncharacterized protein</fullName>
    </submittedName>
</protein>
<gene>
    <name evidence="1" type="ORF">S01H1_75688</name>
</gene>
<proteinExistence type="predicted"/>
<evidence type="ECO:0000313" key="1">
    <source>
        <dbReference type="EMBL" id="GAG51035.1"/>
    </source>
</evidence>
<sequence length="46" mass="4703">MQTYTHLAIGVLVGTACFPDNSNVVDVAARITCMAGSVAPDLVLAP</sequence>
<organism evidence="1">
    <name type="scientific">marine sediment metagenome</name>
    <dbReference type="NCBI Taxonomy" id="412755"/>
    <lineage>
        <taxon>unclassified sequences</taxon>
        <taxon>metagenomes</taxon>
        <taxon>ecological metagenomes</taxon>
    </lineage>
</organism>
<feature type="non-terminal residue" evidence="1">
    <location>
        <position position="46"/>
    </location>
</feature>
<reference evidence="1" key="1">
    <citation type="journal article" date="2014" name="Front. Microbiol.">
        <title>High frequency of phylogenetically diverse reductive dehalogenase-homologous genes in deep subseafloor sedimentary metagenomes.</title>
        <authorList>
            <person name="Kawai M."/>
            <person name="Futagami T."/>
            <person name="Toyoda A."/>
            <person name="Takaki Y."/>
            <person name="Nishi S."/>
            <person name="Hori S."/>
            <person name="Arai W."/>
            <person name="Tsubouchi T."/>
            <person name="Morono Y."/>
            <person name="Uchiyama I."/>
            <person name="Ito T."/>
            <person name="Fujiyama A."/>
            <person name="Inagaki F."/>
            <person name="Takami H."/>
        </authorList>
    </citation>
    <scope>NUCLEOTIDE SEQUENCE</scope>
    <source>
        <strain evidence="1">Expedition CK06-06</strain>
    </source>
</reference>
<dbReference type="AlphaFoldDB" id="X0Y5J4"/>
<accession>X0Y5J4</accession>
<comment type="caution">
    <text evidence="1">The sequence shown here is derived from an EMBL/GenBank/DDBJ whole genome shotgun (WGS) entry which is preliminary data.</text>
</comment>
<name>X0Y5J4_9ZZZZ</name>